<sequence>MTETFAANPSEISGLGNLVTSIAEDALSVSQFVAKEGQAADWLHGPIIDTLVIHINDAAERMSQRHAVLADATRGTGIELNKAAWMYHNQDHQNYATLNAHTESNLPVDDYTEEAGTTSPYVGAATYPKPESFKLEAPVANREELAGLIAETFPVLGNVNESIKSITRAAGSEYDPLVKCLEPIPGNWSEIRRLGEVYKAAGNGLEACGKNLESGVTRIDGSTDGRPNWDGAASIAFSDWATKQVAAMKWEGPVGRIVSDCAGAVSDEIRNGIKFILEQLWGMLNKYVDFDDIKGALQSVANIVSTALPGLGAARIAKLAYDIGVLINAAIDVVGKIRELAETFQALLDIIKDPIGQLRETAQQKLEETIAPVTKKVDDATRATTIAKDLEQISNYGDTMNRPTQSYDVGAGTAPWENA</sequence>
<dbReference type="Proteomes" id="UP000707731">
    <property type="component" value="Unassembled WGS sequence"/>
</dbReference>
<evidence type="ECO:0000256" key="1">
    <source>
        <dbReference type="SAM" id="MobiDB-lite"/>
    </source>
</evidence>
<proteinExistence type="predicted"/>
<gene>
    <name evidence="2" type="ORF">IU449_19295</name>
</gene>
<evidence type="ECO:0000313" key="3">
    <source>
        <dbReference type="Proteomes" id="UP000707731"/>
    </source>
</evidence>
<name>A0ABS0DDW2_9NOCA</name>
<keyword evidence="3" id="KW-1185">Reference proteome</keyword>
<protein>
    <recommendedName>
        <fullName evidence="4">ESX-1 secretion-associated protein EspA/EspE-like domain-containing protein</fullName>
    </recommendedName>
</protein>
<feature type="compositionally biased region" description="Polar residues" evidence="1">
    <location>
        <begin position="397"/>
        <end position="407"/>
    </location>
</feature>
<dbReference type="RefSeq" id="WP_195003501.1">
    <property type="nucleotide sequence ID" value="NZ_JADLQN010000003.1"/>
</dbReference>
<evidence type="ECO:0008006" key="4">
    <source>
        <dbReference type="Google" id="ProtNLM"/>
    </source>
</evidence>
<evidence type="ECO:0000313" key="2">
    <source>
        <dbReference type="EMBL" id="MBF6356663.1"/>
    </source>
</evidence>
<accession>A0ABS0DDW2</accession>
<feature type="region of interest" description="Disordered" evidence="1">
    <location>
        <begin position="397"/>
        <end position="419"/>
    </location>
</feature>
<reference evidence="2 3" key="1">
    <citation type="submission" date="2020-10" db="EMBL/GenBank/DDBJ databases">
        <title>Identification of Nocardia species via Next-generation sequencing and recognition of intraspecies genetic diversity.</title>
        <authorList>
            <person name="Li P."/>
            <person name="Li P."/>
            <person name="Lu B."/>
        </authorList>
    </citation>
    <scope>NUCLEOTIDE SEQUENCE [LARGE SCALE GENOMIC DNA]</scope>
    <source>
        <strain evidence="2 3">BJ06-0143</strain>
    </source>
</reference>
<organism evidence="2 3">
    <name type="scientific">Nocardia higoensis</name>
    <dbReference type="NCBI Taxonomy" id="228599"/>
    <lineage>
        <taxon>Bacteria</taxon>
        <taxon>Bacillati</taxon>
        <taxon>Actinomycetota</taxon>
        <taxon>Actinomycetes</taxon>
        <taxon>Mycobacteriales</taxon>
        <taxon>Nocardiaceae</taxon>
        <taxon>Nocardia</taxon>
    </lineage>
</organism>
<comment type="caution">
    <text evidence="2">The sequence shown here is derived from an EMBL/GenBank/DDBJ whole genome shotgun (WGS) entry which is preliminary data.</text>
</comment>
<dbReference type="EMBL" id="JADLQN010000003">
    <property type="protein sequence ID" value="MBF6356663.1"/>
    <property type="molecule type" value="Genomic_DNA"/>
</dbReference>